<comment type="catalytic activity">
    <reaction evidence="1 9">
        <text>1-(2-carboxyphenylamino)-1-deoxy-D-ribulose 5-phosphate + H(+) = (1S,2R)-1-C-(indol-3-yl)glycerol 3-phosphate + CO2 + H2O</text>
        <dbReference type="Rhea" id="RHEA:23476"/>
        <dbReference type="ChEBI" id="CHEBI:15377"/>
        <dbReference type="ChEBI" id="CHEBI:15378"/>
        <dbReference type="ChEBI" id="CHEBI:16526"/>
        <dbReference type="ChEBI" id="CHEBI:58613"/>
        <dbReference type="ChEBI" id="CHEBI:58866"/>
        <dbReference type="EC" id="4.1.1.48"/>
    </reaction>
</comment>
<reference evidence="12" key="1">
    <citation type="submission" date="2022-10" db="EMBL/GenBank/DDBJ databases">
        <title>A novel bacterium of genus Hazenella, isolated from South China Sea.</title>
        <authorList>
            <person name="Huang H."/>
            <person name="Mo K."/>
            <person name="Hu Y."/>
        </authorList>
    </citation>
    <scope>NUCLEOTIDE SEQUENCE [LARGE SCALE GENOMIC DNA]</scope>
    <source>
        <strain evidence="12">IB182357</strain>
    </source>
</reference>
<dbReference type="GO" id="GO:0004425">
    <property type="term" value="F:indole-3-glycerol-phosphate synthase activity"/>
    <property type="evidence" value="ECO:0007669"/>
    <property type="project" value="UniProtKB-UniRule"/>
</dbReference>
<dbReference type="RefSeq" id="WP_191138265.1">
    <property type="nucleotide sequence ID" value="NZ_JACXAG020000001.1"/>
</dbReference>
<comment type="pathway">
    <text evidence="2 9">Amino-acid biosynthesis; L-tryptophan biosynthesis; L-tryptophan from chorismate: step 4/5.</text>
</comment>
<dbReference type="GO" id="GO:0000162">
    <property type="term" value="P:L-tryptophan biosynthetic process"/>
    <property type="evidence" value="ECO:0007669"/>
    <property type="project" value="UniProtKB-UniRule"/>
</dbReference>
<dbReference type="HAMAP" id="MF_00134_B">
    <property type="entry name" value="IGPS_B"/>
    <property type="match status" value="1"/>
</dbReference>
<dbReference type="EMBL" id="JACXAH010000005">
    <property type="protein sequence ID" value="MBD1371613.1"/>
    <property type="molecule type" value="Genomic_DNA"/>
</dbReference>
<evidence type="ECO:0000256" key="2">
    <source>
        <dbReference type="ARBA" id="ARBA00004696"/>
    </source>
</evidence>
<dbReference type="InterPro" id="IPR011060">
    <property type="entry name" value="RibuloseP-bd_barrel"/>
</dbReference>
<evidence type="ECO:0000256" key="3">
    <source>
        <dbReference type="ARBA" id="ARBA00008737"/>
    </source>
</evidence>
<organism evidence="11 12">
    <name type="scientific">Polycladospora coralii</name>
    <dbReference type="NCBI Taxonomy" id="2771432"/>
    <lineage>
        <taxon>Bacteria</taxon>
        <taxon>Bacillati</taxon>
        <taxon>Bacillota</taxon>
        <taxon>Bacilli</taxon>
        <taxon>Bacillales</taxon>
        <taxon>Thermoactinomycetaceae</taxon>
        <taxon>Polycladospora</taxon>
    </lineage>
</organism>
<dbReference type="Proteomes" id="UP000661691">
    <property type="component" value="Unassembled WGS sequence"/>
</dbReference>
<dbReference type="InterPro" id="IPR013798">
    <property type="entry name" value="Indole-3-glycerol_P_synth_dom"/>
</dbReference>
<dbReference type="SUPFAM" id="SSF51366">
    <property type="entry name" value="Ribulose-phoshate binding barrel"/>
    <property type="match status" value="1"/>
</dbReference>
<evidence type="ECO:0000256" key="7">
    <source>
        <dbReference type="ARBA" id="ARBA00023141"/>
    </source>
</evidence>
<feature type="domain" description="Indole-3-glycerol phosphate synthase" evidence="10">
    <location>
        <begin position="3"/>
        <end position="252"/>
    </location>
</feature>
<evidence type="ECO:0000256" key="1">
    <source>
        <dbReference type="ARBA" id="ARBA00001633"/>
    </source>
</evidence>
<dbReference type="InterPro" id="IPR001468">
    <property type="entry name" value="Indole-3-GlycerolPSynthase_CS"/>
</dbReference>
<proteinExistence type="inferred from homology"/>
<evidence type="ECO:0000256" key="9">
    <source>
        <dbReference type="HAMAP-Rule" id="MF_00134"/>
    </source>
</evidence>
<dbReference type="CDD" id="cd00331">
    <property type="entry name" value="IGPS"/>
    <property type="match status" value="1"/>
</dbReference>
<gene>
    <name evidence="9 11" type="primary">trpC</name>
    <name evidence="11" type="ORF">IC620_04480</name>
</gene>
<evidence type="ECO:0000313" key="11">
    <source>
        <dbReference type="EMBL" id="MBD1371613.1"/>
    </source>
</evidence>
<dbReference type="PANTHER" id="PTHR22854">
    <property type="entry name" value="TRYPTOPHAN BIOSYNTHESIS PROTEIN"/>
    <property type="match status" value="1"/>
</dbReference>
<evidence type="ECO:0000259" key="10">
    <source>
        <dbReference type="Pfam" id="PF00218"/>
    </source>
</evidence>
<evidence type="ECO:0000256" key="8">
    <source>
        <dbReference type="ARBA" id="ARBA00023239"/>
    </source>
</evidence>
<sequence>MFLKQIVAYKQNEIKHLEQTITPEIKEKTLLLPAGRPFAEALQKDHLTLIAEVKPASPSRGVIKDQVDPVQTARMYEEGGAQCISVLTEQNWFKGKPEYLTAVKQQTSIPILRKDFIVDPLQVIESKRLGADAILLIVSLLTPQTLHDLITLAHQLRMEVLVEVHSLEEVEVANESKADVLGINNRDLQLLTTDLGHTERIFPFLNSDRPILAESGIHSIKDAIRMRRAGVDGVLVGEFLMRQSSPTATVAEIVQVK</sequence>
<dbReference type="InterPro" id="IPR013785">
    <property type="entry name" value="Aldolase_TIM"/>
</dbReference>
<accession>A0A926NDT5</accession>
<evidence type="ECO:0000256" key="6">
    <source>
        <dbReference type="ARBA" id="ARBA00022822"/>
    </source>
</evidence>
<protein>
    <recommendedName>
        <fullName evidence="9">Indole-3-glycerol phosphate synthase</fullName>
        <shortName evidence="9">IGPS</shortName>
        <ecNumber evidence="9">4.1.1.48</ecNumber>
    </recommendedName>
</protein>
<keyword evidence="6 9" id="KW-0822">Tryptophan biosynthesis</keyword>
<dbReference type="PROSITE" id="PS00614">
    <property type="entry name" value="IGPS"/>
    <property type="match status" value="1"/>
</dbReference>
<dbReference type="GO" id="GO:0004640">
    <property type="term" value="F:phosphoribosylanthranilate isomerase activity"/>
    <property type="evidence" value="ECO:0007669"/>
    <property type="project" value="TreeGrafter"/>
</dbReference>
<dbReference type="Gene3D" id="3.20.20.70">
    <property type="entry name" value="Aldolase class I"/>
    <property type="match status" value="1"/>
</dbReference>
<evidence type="ECO:0000256" key="4">
    <source>
        <dbReference type="ARBA" id="ARBA00022605"/>
    </source>
</evidence>
<dbReference type="InterPro" id="IPR045186">
    <property type="entry name" value="Indole-3-glycerol_P_synth"/>
</dbReference>
<evidence type="ECO:0000313" key="12">
    <source>
        <dbReference type="Proteomes" id="UP000661691"/>
    </source>
</evidence>
<keyword evidence="8 9" id="KW-0456">Lyase</keyword>
<dbReference type="FunFam" id="3.20.20.70:FF:000024">
    <property type="entry name" value="Indole-3-glycerol phosphate synthase"/>
    <property type="match status" value="1"/>
</dbReference>
<dbReference type="NCBIfam" id="NF001377">
    <property type="entry name" value="PRK00278.2-4"/>
    <property type="match status" value="1"/>
</dbReference>
<evidence type="ECO:0000256" key="5">
    <source>
        <dbReference type="ARBA" id="ARBA00022793"/>
    </source>
</evidence>
<comment type="caution">
    <text evidence="11">The sequence shown here is derived from an EMBL/GenBank/DDBJ whole genome shotgun (WGS) entry which is preliminary data.</text>
</comment>
<keyword evidence="7 9" id="KW-0057">Aromatic amino acid biosynthesis</keyword>
<comment type="similarity">
    <text evidence="3 9">Belongs to the TrpC family.</text>
</comment>
<keyword evidence="5 9" id="KW-0210">Decarboxylase</keyword>
<dbReference type="PANTHER" id="PTHR22854:SF2">
    <property type="entry name" value="INDOLE-3-GLYCEROL-PHOSPHATE SYNTHASE"/>
    <property type="match status" value="1"/>
</dbReference>
<keyword evidence="12" id="KW-1185">Reference proteome</keyword>
<name>A0A926NDT5_9BACL</name>
<keyword evidence="4 9" id="KW-0028">Amino-acid biosynthesis</keyword>
<dbReference type="EC" id="4.1.1.48" evidence="9"/>
<dbReference type="Pfam" id="PF00218">
    <property type="entry name" value="IGPS"/>
    <property type="match status" value="1"/>
</dbReference>
<dbReference type="AlphaFoldDB" id="A0A926NDT5"/>